<evidence type="ECO:0000313" key="2">
    <source>
        <dbReference type="EMBL" id="KAJ8889883.1"/>
    </source>
</evidence>
<dbReference type="InterPro" id="IPR036397">
    <property type="entry name" value="RNaseH_sf"/>
</dbReference>
<feature type="region of interest" description="Disordered" evidence="1">
    <location>
        <begin position="140"/>
        <end position="179"/>
    </location>
</feature>
<protein>
    <submittedName>
        <fullName evidence="2">Uncharacterized protein</fullName>
    </submittedName>
</protein>
<feature type="region of interest" description="Disordered" evidence="1">
    <location>
        <begin position="1"/>
        <end position="29"/>
    </location>
</feature>
<feature type="compositionally biased region" description="Basic and acidic residues" evidence="1">
    <location>
        <begin position="1"/>
        <end position="24"/>
    </location>
</feature>
<feature type="compositionally biased region" description="Basic and acidic residues" evidence="1">
    <location>
        <begin position="164"/>
        <end position="179"/>
    </location>
</feature>
<evidence type="ECO:0000313" key="3">
    <source>
        <dbReference type="Proteomes" id="UP001159363"/>
    </source>
</evidence>
<gene>
    <name evidence="2" type="ORF">PR048_009388</name>
</gene>
<accession>A0ABQ9I1K4</accession>
<feature type="compositionally biased region" description="Basic and acidic residues" evidence="1">
    <location>
        <begin position="140"/>
        <end position="156"/>
    </location>
</feature>
<evidence type="ECO:0000256" key="1">
    <source>
        <dbReference type="SAM" id="MobiDB-lite"/>
    </source>
</evidence>
<dbReference type="Proteomes" id="UP001159363">
    <property type="component" value="Chromosome 3"/>
</dbReference>
<comment type="caution">
    <text evidence="2">The sequence shown here is derived from an EMBL/GenBank/DDBJ whole genome shotgun (WGS) entry which is preliminary data.</text>
</comment>
<proteinExistence type="predicted"/>
<dbReference type="EMBL" id="JARBHB010000003">
    <property type="protein sequence ID" value="KAJ8889883.1"/>
    <property type="molecule type" value="Genomic_DNA"/>
</dbReference>
<keyword evidence="3" id="KW-1185">Reference proteome</keyword>
<sequence length="179" mass="20523">MRDIEVSMEQRRNEKAGETGDPRENPPANGIVRHDLHLREFGKLGLAEDFVFQQDNDPKHTAMYNDSRRLLNLPQSPNVDPIEHLRNLSRQTCTETPPFRQALQRLLLEEWFKISPAHTTALVRTMPRRLAAVTLAKENMERRRNQVAGEARDPRENPPTNGIVRHDSHLRKSGDPGGD</sequence>
<dbReference type="Gene3D" id="3.30.420.10">
    <property type="entry name" value="Ribonuclease H-like superfamily/Ribonuclease H"/>
    <property type="match status" value="1"/>
</dbReference>
<reference evidence="2 3" key="1">
    <citation type="submission" date="2023-02" db="EMBL/GenBank/DDBJ databases">
        <title>LHISI_Scaffold_Assembly.</title>
        <authorList>
            <person name="Stuart O.P."/>
            <person name="Cleave R."/>
            <person name="Magrath M.J.L."/>
            <person name="Mikheyev A.S."/>
        </authorList>
    </citation>
    <scope>NUCLEOTIDE SEQUENCE [LARGE SCALE GENOMIC DNA]</scope>
    <source>
        <strain evidence="2">Daus_M_001</strain>
        <tissue evidence="2">Leg muscle</tissue>
    </source>
</reference>
<name>A0ABQ9I1K4_9NEOP</name>
<organism evidence="2 3">
    <name type="scientific">Dryococelus australis</name>
    <dbReference type="NCBI Taxonomy" id="614101"/>
    <lineage>
        <taxon>Eukaryota</taxon>
        <taxon>Metazoa</taxon>
        <taxon>Ecdysozoa</taxon>
        <taxon>Arthropoda</taxon>
        <taxon>Hexapoda</taxon>
        <taxon>Insecta</taxon>
        <taxon>Pterygota</taxon>
        <taxon>Neoptera</taxon>
        <taxon>Polyneoptera</taxon>
        <taxon>Phasmatodea</taxon>
        <taxon>Verophasmatodea</taxon>
        <taxon>Anareolatae</taxon>
        <taxon>Phasmatidae</taxon>
        <taxon>Eurycanthinae</taxon>
        <taxon>Dryococelus</taxon>
    </lineage>
</organism>